<feature type="transmembrane region" description="Helical" evidence="1">
    <location>
        <begin position="5"/>
        <end position="24"/>
    </location>
</feature>
<evidence type="ECO:0000256" key="1">
    <source>
        <dbReference type="SAM" id="Phobius"/>
    </source>
</evidence>
<dbReference type="Gene3D" id="1.20.210.10">
    <property type="entry name" value="Cytochrome c oxidase-like, subunit I domain"/>
    <property type="match status" value="1"/>
</dbReference>
<organism evidence="2 3">
    <name type="scientific">Bacillus thermotolerans</name>
    <name type="common">Quasibacillus thermotolerans</name>
    <dbReference type="NCBI Taxonomy" id="1221996"/>
    <lineage>
        <taxon>Bacteria</taxon>
        <taxon>Bacillati</taxon>
        <taxon>Bacillota</taxon>
        <taxon>Bacilli</taxon>
        <taxon>Bacillales</taxon>
        <taxon>Bacillaceae</taxon>
        <taxon>Bacillus</taxon>
    </lineage>
</organism>
<feature type="transmembrane region" description="Helical" evidence="1">
    <location>
        <begin position="68"/>
        <end position="88"/>
    </location>
</feature>
<evidence type="ECO:0000313" key="3">
    <source>
        <dbReference type="Proteomes" id="UP000031563"/>
    </source>
</evidence>
<keyword evidence="1" id="KW-0472">Membrane</keyword>
<dbReference type="AlphaFoldDB" id="A0A0F5I6G2"/>
<dbReference type="EMBL" id="JWIR02000024">
    <property type="protein sequence ID" value="KKB41224.1"/>
    <property type="molecule type" value="Genomic_DNA"/>
</dbReference>
<feature type="transmembrane region" description="Helical" evidence="1">
    <location>
        <begin position="36"/>
        <end position="56"/>
    </location>
</feature>
<accession>A0A0F5I6G2</accession>
<proteinExistence type="predicted"/>
<dbReference type="SUPFAM" id="SSF81442">
    <property type="entry name" value="Cytochrome c oxidase subunit I-like"/>
    <property type="match status" value="1"/>
</dbReference>
<evidence type="ECO:0008006" key="4">
    <source>
        <dbReference type="Google" id="ProtNLM"/>
    </source>
</evidence>
<name>A0A0F5I6G2_BACTR</name>
<dbReference type="STRING" id="1221996.QY95_00931"/>
<comment type="caution">
    <text evidence="2">The sequence shown here is derived from an EMBL/GenBank/DDBJ whole genome shotgun (WGS) entry which is preliminary data.</text>
</comment>
<dbReference type="OrthoDB" id="9808748at2"/>
<keyword evidence="1" id="KW-0812">Transmembrane</keyword>
<protein>
    <recommendedName>
        <fullName evidence="4">Cytochrome-c oxidase</fullName>
    </recommendedName>
</protein>
<dbReference type="InterPro" id="IPR036927">
    <property type="entry name" value="Cyt_c_oxase-like_su1_sf"/>
</dbReference>
<evidence type="ECO:0000313" key="2">
    <source>
        <dbReference type="EMBL" id="KKB41224.1"/>
    </source>
</evidence>
<dbReference type="Proteomes" id="UP000031563">
    <property type="component" value="Unassembled WGS sequence"/>
</dbReference>
<feature type="transmembrane region" description="Helical" evidence="1">
    <location>
        <begin position="94"/>
        <end position="118"/>
    </location>
</feature>
<keyword evidence="3" id="KW-1185">Reference proteome</keyword>
<sequence length="124" mass="13394">MGIWLIRIGAIYFGIGVLLGYYMSVTHNPALAGVHAHVNLLGWAALMIAGILYYLFPALTSNGWAKAHVWLHNIGLPLMMIFLALNLTTGNPAFGPWIATGATLTVLGILAFVINILANLKPKR</sequence>
<keyword evidence="1" id="KW-1133">Transmembrane helix</keyword>
<reference evidence="2" key="1">
    <citation type="submission" date="2015-02" db="EMBL/GenBank/DDBJ databases">
        <title>Genome Assembly of Bacillaceae bacterium MTCC 8252.</title>
        <authorList>
            <person name="Verma A."/>
            <person name="Khatri I."/>
            <person name="Mual P."/>
            <person name="Subramanian S."/>
            <person name="Krishnamurthi S."/>
        </authorList>
    </citation>
    <scope>NUCLEOTIDE SEQUENCE [LARGE SCALE GENOMIC DNA]</scope>
    <source>
        <strain evidence="2">MTCC 8252</strain>
    </source>
</reference>
<dbReference type="RefSeq" id="WP_040047521.1">
    <property type="nucleotide sequence ID" value="NZ_JWIR02000024.1"/>
</dbReference>
<gene>
    <name evidence="2" type="ORF">QY95_00931</name>
</gene>